<evidence type="ECO:0000313" key="1">
    <source>
        <dbReference type="EMBL" id="KKN03202.1"/>
    </source>
</evidence>
<accession>A0A0F9MUX7</accession>
<reference evidence="1" key="1">
    <citation type="journal article" date="2015" name="Nature">
        <title>Complex archaea that bridge the gap between prokaryotes and eukaryotes.</title>
        <authorList>
            <person name="Spang A."/>
            <person name="Saw J.H."/>
            <person name="Jorgensen S.L."/>
            <person name="Zaremba-Niedzwiedzka K."/>
            <person name="Martijn J."/>
            <person name="Lind A.E."/>
            <person name="van Eijk R."/>
            <person name="Schleper C."/>
            <person name="Guy L."/>
            <person name="Ettema T.J."/>
        </authorList>
    </citation>
    <scope>NUCLEOTIDE SEQUENCE</scope>
</reference>
<protein>
    <submittedName>
        <fullName evidence="1">Uncharacterized protein</fullName>
    </submittedName>
</protein>
<comment type="caution">
    <text evidence="1">The sequence shown here is derived from an EMBL/GenBank/DDBJ whole genome shotgun (WGS) entry which is preliminary data.</text>
</comment>
<name>A0A0F9MUX7_9ZZZZ</name>
<dbReference type="AlphaFoldDB" id="A0A0F9MUX7"/>
<dbReference type="EMBL" id="LAZR01005058">
    <property type="protein sequence ID" value="KKN03202.1"/>
    <property type="molecule type" value="Genomic_DNA"/>
</dbReference>
<proteinExistence type="predicted"/>
<sequence>MIIYIGFILEQGKLLPEFVTDNVDIAKVKAIRSVDDALPNNMVKVFQVEFDERKQLLMTASWTPEGETITLAQGWLSKISKP</sequence>
<organism evidence="1">
    <name type="scientific">marine sediment metagenome</name>
    <dbReference type="NCBI Taxonomy" id="412755"/>
    <lineage>
        <taxon>unclassified sequences</taxon>
        <taxon>metagenomes</taxon>
        <taxon>ecological metagenomes</taxon>
    </lineage>
</organism>
<gene>
    <name evidence="1" type="ORF">LCGC14_1109960</name>
</gene>